<dbReference type="InterPro" id="IPR005828">
    <property type="entry name" value="MFS_sugar_transport-like"/>
</dbReference>
<accession>A0A5A8CTH7</accession>
<dbReference type="EMBL" id="VLTN01000004">
    <property type="protein sequence ID" value="KAA0156425.1"/>
    <property type="molecule type" value="Genomic_DNA"/>
</dbReference>
<feature type="transmembrane region" description="Helical" evidence="15">
    <location>
        <begin position="279"/>
        <end position="300"/>
    </location>
</feature>
<evidence type="ECO:0000256" key="3">
    <source>
        <dbReference type="ARBA" id="ARBA00011738"/>
    </source>
</evidence>
<dbReference type="PANTHER" id="PTHR48022">
    <property type="entry name" value="PLASTIDIC GLUCOSE TRANSPORTER 4"/>
    <property type="match status" value="1"/>
</dbReference>
<dbReference type="AlphaFoldDB" id="A0A5A8CTH7"/>
<dbReference type="InterPro" id="IPR036259">
    <property type="entry name" value="MFS_trans_sf"/>
</dbReference>
<dbReference type="OMA" id="AMAFCFI"/>
<dbReference type="Gene3D" id="1.20.1250.20">
    <property type="entry name" value="MFS general substrate transporter like domains"/>
    <property type="match status" value="1"/>
</dbReference>
<evidence type="ECO:0000256" key="10">
    <source>
        <dbReference type="ARBA" id="ARBA00044662"/>
    </source>
</evidence>
<evidence type="ECO:0000256" key="8">
    <source>
        <dbReference type="ARBA" id="ARBA00044648"/>
    </source>
</evidence>
<gene>
    <name evidence="17" type="ORF">FNF29_01217</name>
</gene>
<evidence type="ECO:0000256" key="9">
    <source>
        <dbReference type="ARBA" id="ARBA00044656"/>
    </source>
</evidence>
<comment type="catalytic activity">
    <reaction evidence="11">
        <text>D-glucosamine(out) = D-glucosamine(in)</text>
        <dbReference type="Rhea" id="RHEA:78423"/>
        <dbReference type="ChEBI" id="CHEBI:58723"/>
    </reaction>
    <physiologicalReaction direction="left-to-right" evidence="11">
        <dbReference type="Rhea" id="RHEA:78424"/>
    </physiologicalReaction>
</comment>
<evidence type="ECO:0000256" key="5">
    <source>
        <dbReference type="ARBA" id="ARBA00022989"/>
    </source>
</evidence>
<dbReference type="Pfam" id="PF00083">
    <property type="entry name" value="Sugar_tr"/>
    <property type="match status" value="1"/>
</dbReference>
<comment type="subunit">
    <text evidence="3">Homodimer.</text>
</comment>
<comment type="caution">
    <text evidence="17">The sequence shown here is derived from an EMBL/GenBank/DDBJ whole genome shotgun (WGS) entry which is preliminary data.</text>
</comment>
<proteinExistence type="inferred from homology"/>
<feature type="region of interest" description="Disordered" evidence="14">
    <location>
        <begin position="507"/>
        <end position="536"/>
    </location>
</feature>
<dbReference type="InterPro" id="IPR050360">
    <property type="entry name" value="MFS_Sugar_Transporters"/>
</dbReference>
<evidence type="ECO:0000256" key="13">
    <source>
        <dbReference type="ARBA" id="ARBA00044780"/>
    </source>
</evidence>
<comment type="catalytic activity">
    <reaction evidence="9">
        <text>D-xylose(out) = D-xylose(in)</text>
        <dbReference type="Rhea" id="RHEA:78427"/>
        <dbReference type="ChEBI" id="CHEBI:53455"/>
    </reaction>
    <physiologicalReaction direction="left-to-right" evidence="9">
        <dbReference type="Rhea" id="RHEA:78428"/>
    </physiologicalReaction>
</comment>
<comment type="similarity">
    <text evidence="2">Belongs to the major facilitator superfamily. Sugar transporter (TC 2.A.1.1) family.</text>
</comment>
<dbReference type="InterPro" id="IPR005829">
    <property type="entry name" value="Sugar_transporter_CS"/>
</dbReference>
<dbReference type="PRINTS" id="PR00171">
    <property type="entry name" value="SUGRTRNSPORT"/>
</dbReference>
<dbReference type="PROSITE" id="PS00216">
    <property type="entry name" value="SUGAR_TRANSPORT_1"/>
    <property type="match status" value="1"/>
</dbReference>
<feature type="domain" description="Major facilitator superfamily (MFS) profile" evidence="16">
    <location>
        <begin position="1"/>
        <end position="417"/>
    </location>
</feature>
<dbReference type="PANTHER" id="PTHR48022:SF2">
    <property type="entry name" value="PLASTIDIC GLUCOSE TRANSPORTER 4"/>
    <property type="match status" value="1"/>
</dbReference>
<evidence type="ECO:0000256" key="14">
    <source>
        <dbReference type="SAM" id="MobiDB-lite"/>
    </source>
</evidence>
<dbReference type="PROSITE" id="PS50850">
    <property type="entry name" value="MFS"/>
    <property type="match status" value="1"/>
</dbReference>
<feature type="transmembrane region" description="Helical" evidence="15">
    <location>
        <begin position="133"/>
        <end position="154"/>
    </location>
</feature>
<dbReference type="Proteomes" id="UP000323011">
    <property type="component" value="Unassembled WGS sequence"/>
</dbReference>
<evidence type="ECO:0000256" key="11">
    <source>
        <dbReference type="ARBA" id="ARBA00044668"/>
    </source>
</evidence>
<name>A0A5A8CTH7_CAFRO</name>
<feature type="transmembrane region" description="Helical" evidence="15">
    <location>
        <begin position="306"/>
        <end position="334"/>
    </location>
</feature>
<feature type="transmembrane region" description="Helical" evidence="15">
    <location>
        <begin position="210"/>
        <end position="232"/>
    </location>
</feature>
<dbReference type="GO" id="GO:0005351">
    <property type="term" value="F:carbohydrate:proton symporter activity"/>
    <property type="evidence" value="ECO:0007669"/>
    <property type="project" value="TreeGrafter"/>
</dbReference>
<feature type="transmembrane region" description="Helical" evidence="15">
    <location>
        <begin position="252"/>
        <end position="272"/>
    </location>
</feature>
<organism evidence="17 18">
    <name type="scientific">Cafeteria roenbergensis</name>
    <name type="common">Marine flagellate</name>
    <dbReference type="NCBI Taxonomy" id="33653"/>
    <lineage>
        <taxon>Eukaryota</taxon>
        <taxon>Sar</taxon>
        <taxon>Stramenopiles</taxon>
        <taxon>Bigyra</taxon>
        <taxon>Opalozoa</taxon>
        <taxon>Bicosoecida</taxon>
        <taxon>Cafeteriaceae</taxon>
        <taxon>Cafeteria</taxon>
    </lineage>
</organism>
<evidence type="ECO:0000256" key="2">
    <source>
        <dbReference type="ARBA" id="ARBA00010992"/>
    </source>
</evidence>
<feature type="transmembrane region" description="Helical" evidence="15">
    <location>
        <begin position="20"/>
        <end position="38"/>
    </location>
</feature>
<reference evidence="17 18" key="1">
    <citation type="submission" date="2019-07" db="EMBL/GenBank/DDBJ databases">
        <title>Genomes of Cafeteria roenbergensis.</title>
        <authorList>
            <person name="Fischer M.G."/>
            <person name="Hackl T."/>
            <person name="Roman M."/>
        </authorList>
    </citation>
    <scope>NUCLEOTIDE SEQUENCE [LARGE SCALE GENOMIC DNA]</scope>
    <source>
        <strain evidence="17 18">BVI</strain>
    </source>
</reference>
<feature type="transmembrane region" description="Helical" evidence="15">
    <location>
        <begin position="74"/>
        <end position="97"/>
    </location>
</feature>
<evidence type="ECO:0000259" key="16">
    <source>
        <dbReference type="PROSITE" id="PS50850"/>
    </source>
</evidence>
<feature type="transmembrane region" description="Helical" evidence="15">
    <location>
        <begin position="389"/>
        <end position="413"/>
    </location>
</feature>
<evidence type="ECO:0000256" key="1">
    <source>
        <dbReference type="ARBA" id="ARBA00004141"/>
    </source>
</evidence>
<comment type="subcellular location">
    <subcellularLocation>
        <location evidence="1">Membrane</location>
        <topology evidence="1">Multi-pass membrane protein</topology>
    </subcellularLocation>
</comment>
<keyword evidence="4 15" id="KW-0812">Transmembrane</keyword>
<comment type="catalytic activity">
    <reaction evidence="12">
        <text>D-fructose(out) = D-fructose(in)</text>
        <dbReference type="Rhea" id="RHEA:60372"/>
        <dbReference type="ChEBI" id="CHEBI:37721"/>
    </reaction>
    <physiologicalReaction direction="left-to-right" evidence="12">
        <dbReference type="Rhea" id="RHEA:60373"/>
    </physiologicalReaction>
</comment>
<keyword evidence="5 15" id="KW-1133">Transmembrane helix</keyword>
<dbReference type="GO" id="GO:0016020">
    <property type="term" value="C:membrane"/>
    <property type="evidence" value="ECO:0007669"/>
    <property type="project" value="UniProtKB-SubCell"/>
</dbReference>
<evidence type="ECO:0000313" key="18">
    <source>
        <dbReference type="Proteomes" id="UP000323011"/>
    </source>
</evidence>
<dbReference type="InterPro" id="IPR020846">
    <property type="entry name" value="MFS_dom"/>
</dbReference>
<feature type="transmembrane region" description="Helical" evidence="15">
    <location>
        <begin position="109"/>
        <end position="127"/>
    </location>
</feature>
<comment type="catalytic activity">
    <reaction evidence="7">
        <text>D-galactose(in) = D-galactose(out)</text>
        <dbReference type="Rhea" id="RHEA:34915"/>
        <dbReference type="ChEBI" id="CHEBI:4139"/>
    </reaction>
    <physiologicalReaction direction="right-to-left" evidence="7">
        <dbReference type="Rhea" id="RHEA:34917"/>
    </physiologicalReaction>
</comment>
<evidence type="ECO:0000256" key="12">
    <source>
        <dbReference type="ARBA" id="ARBA00044710"/>
    </source>
</evidence>
<feature type="transmembrane region" description="Helical" evidence="15">
    <location>
        <begin position="45"/>
        <end position="68"/>
    </location>
</feature>
<evidence type="ECO:0000256" key="7">
    <source>
        <dbReference type="ARBA" id="ARBA00044637"/>
    </source>
</evidence>
<comment type="catalytic activity">
    <reaction evidence="8">
        <text>D-glucose(out) = D-glucose(in)</text>
        <dbReference type="Rhea" id="RHEA:60376"/>
        <dbReference type="ChEBI" id="CHEBI:4167"/>
    </reaction>
    <physiologicalReaction direction="left-to-right" evidence="8">
        <dbReference type="Rhea" id="RHEA:60377"/>
    </physiologicalReaction>
</comment>
<dbReference type="SUPFAM" id="SSF103473">
    <property type="entry name" value="MFS general substrate transporter"/>
    <property type="match status" value="1"/>
</dbReference>
<dbReference type="InterPro" id="IPR003663">
    <property type="entry name" value="Sugar/inositol_transpt"/>
</dbReference>
<comment type="catalytic activity">
    <reaction evidence="10">
        <text>D-mannose(out) = D-mannose(in)</text>
        <dbReference type="Rhea" id="RHEA:78391"/>
        <dbReference type="ChEBI" id="CHEBI:4208"/>
    </reaction>
    <physiologicalReaction direction="left-to-right" evidence="10">
        <dbReference type="Rhea" id="RHEA:78392"/>
    </physiologicalReaction>
</comment>
<evidence type="ECO:0000256" key="4">
    <source>
        <dbReference type="ARBA" id="ARBA00022692"/>
    </source>
</evidence>
<keyword evidence="18" id="KW-1185">Reference proteome</keyword>
<protein>
    <recommendedName>
        <fullName evidence="13">Hexose transporter 1</fullName>
    </recommendedName>
</protein>
<evidence type="ECO:0000256" key="6">
    <source>
        <dbReference type="ARBA" id="ARBA00023136"/>
    </source>
</evidence>
<sequence length="536" mass="55897">MINEVSALSSPAMQQLASSMTIAGAAVGSFLDVVPWVLGFRATLLGPIALLFTAGSIACSFPGLAFLLPGRFATGLAAGLTGIVAPVLLAETTAPAVRGKLTSMHQFGVALGGLLSSVIGLAFVRGVDNGWRFVFWLGSAPPLVLLVGCCLGMLPESPRWLIRRDPKEGRKRALLLLLGLRPLEYDVNRELRVMVSWRDLFCSEAHRHMLYPVFVGSLLILGLNCCGLNVLLLYSSRIFEFIEVGDPMTSTAIVFGVYVAATLAGAWLMDVLGRKTLLLGGYAVMVVVLLGVGACLLAVGPENKEIVGWVALGCIVAFVCAYALGPGVATFVVLSEIVPTAIRVRAFSIFMSINWGVQLVLALLALEAIDSLGTAASGPEHDDDERLRRGVGALFLAFGAVSALTLLAVMALVPETRGASLEAVRRTMLARWKLVKGAPRASGSSGGSGSTLCAWCCCCPAGRAASAMNDVMAEDSGTVGSGDGGSAFGAGGIRTPMLDGEADAEGWTSPIAPLPEGDDEAHRGPALGASRFADEF</sequence>
<feature type="transmembrane region" description="Helical" evidence="15">
    <location>
        <begin position="346"/>
        <end position="369"/>
    </location>
</feature>
<evidence type="ECO:0000313" key="17">
    <source>
        <dbReference type="EMBL" id="KAA0156425.1"/>
    </source>
</evidence>
<evidence type="ECO:0000256" key="15">
    <source>
        <dbReference type="SAM" id="Phobius"/>
    </source>
</evidence>
<keyword evidence="6 15" id="KW-0472">Membrane</keyword>